<proteinExistence type="predicted"/>
<dbReference type="Proteomes" id="UP001243330">
    <property type="component" value="Unassembled WGS sequence"/>
</dbReference>
<comment type="caution">
    <text evidence="2">The sequence shown here is derived from an EMBL/GenBank/DDBJ whole genome shotgun (WGS) entry which is preliminary data.</text>
</comment>
<gene>
    <name evidence="2" type="ORF">CCHR01_17012</name>
</gene>
<evidence type="ECO:0000256" key="1">
    <source>
        <dbReference type="SAM" id="MobiDB-lite"/>
    </source>
</evidence>
<evidence type="ECO:0000313" key="3">
    <source>
        <dbReference type="Proteomes" id="UP001243330"/>
    </source>
</evidence>
<name>A0AAD9A3C8_9PEZI</name>
<dbReference type="AlphaFoldDB" id="A0AAD9A3C8"/>
<organism evidence="2 3">
    <name type="scientific">Colletotrichum chrysophilum</name>
    <dbReference type="NCBI Taxonomy" id="1836956"/>
    <lineage>
        <taxon>Eukaryota</taxon>
        <taxon>Fungi</taxon>
        <taxon>Dikarya</taxon>
        <taxon>Ascomycota</taxon>
        <taxon>Pezizomycotina</taxon>
        <taxon>Sordariomycetes</taxon>
        <taxon>Hypocreomycetidae</taxon>
        <taxon>Glomerellales</taxon>
        <taxon>Glomerellaceae</taxon>
        <taxon>Colletotrichum</taxon>
        <taxon>Colletotrichum gloeosporioides species complex</taxon>
    </lineage>
</organism>
<dbReference type="EMBL" id="JAQOWY010000569">
    <property type="protein sequence ID" value="KAK1840350.1"/>
    <property type="molecule type" value="Genomic_DNA"/>
</dbReference>
<protein>
    <submittedName>
        <fullName evidence="2">Uncharacterized protein</fullName>
    </submittedName>
</protein>
<reference evidence="2" key="1">
    <citation type="submission" date="2023-01" db="EMBL/GenBank/DDBJ databases">
        <title>Colletotrichum chrysophilum M932 genome sequence.</title>
        <authorList>
            <person name="Baroncelli R."/>
        </authorList>
    </citation>
    <scope>NUCLEOTIDE SEQUENCE</scope>
    <source>
        <strain evidence="2">M932</strain>
    </source>
</reference>
<evidence type="ECO:0000313" key="2">
    <source>
        <dbReference type="EMBL" id="KAK1840350.1"/>
    </source>
</evidence>
<accession>A0AAD9A3C8</accession>
<sequence length="318" mass="33764">MSQASRRLGFLASLPPWFDSFGGVNSSPVQRRSGPHAAIVGFPCLSTSSSPLPSPRPVPLPRPVRLQIQIIAAKIPDQCPRGPPKLCAGSCGYYCKACTRRSLASATAIFADLRLLFRHHPISAPSFKAAHANAIQFHYFTAPLSPTRPFDPIASQVPPSARQAHPGDLSRRLAGCLRSPESGVDSGGTNKISDCAKAQDPKPRAPSHSVQPPTLRRFPPIPRQPTSANFPISEPGAIASLQGNATPRIEPQAPPGILKLAAPPSAGVPLHRASDAPSVLPRHDQVRPVTVLQRLPQPVCAYFAPAKASLVLVFTLIG</sequence>
<keyword evidence="3" id="KW-1185">Reference proteome</keyword>
<feature type="region of interest" description="Disordered" evidence="1">
    <location>
        <begin position="177"/>
        <end position="219"/>
    </location>
</feature>